<reference evidence="3" key="1">
    <citation type="journal article" date="2014" name="Science">
        <title>Ancient hybridizations among the ancestral genomes of bread wheat.</title>
        <authorList>
            <consortium name="International Wheat Genome Sequencing Consortium,"/>
            <person name="Marcussen T."/>
            <person name="Sandve S.R."/>
            <person name="Heier L."/>
            <person name="Spannagl M."/>
            <person name="Pfeifer M."/>
            <person name="Jakobsen K.S."/>
            <person name="Wulff B.B."/>
            <person name="Steuernagel B."/>
            <person name="Mayer K.F."/>
            <person name="Olsen O.A."/>
        </authorList>
    </citation>
    <scope>NUCLEOTIDE SEQUENCE [LARGE SCALE GENOMIC DNA]</scope>
    <source>
        <strain evidence="3">cv. AL8/78</strain>
    </source>
</reference>
<keyword evidence="3" id="KW-1185">Reference proteome</keyword>
<dbReference type="Gramene" id="AET6Gv20956800.4">
    <property type="protein sequence ID" value="AET6Gv20956800.4"/>
    <property type="gene ID" value="AET6Gv20956800"/>
</dbReference>
<dbReference type="PANTHER" id="PTHR33120:SF57">
    <property type="entry name" value="PIR2-LIKE HELICAL DOMAIN-CONTAINING PROTEIN"/>
    <property type="match status" value="1"/>
</dbReference>
<accession>A0A453Q2Z2</accession>
<name>A0A453Q2Z2_AEGTS</name>
<dbReference type="EnsemblPlants" id="AET6Gv20956800.4">
    <property type="protein sequence ID" value="AET6Gv20956800.4"/>
    <property type="gene ID" value="AET6Gv20956800"/>
</dbReference>
<feature type="chain" id="PRO_5019252398" evidence="1">
    <location>
        <begin position="22"/>
        <end position="163"/>
    </location>
</feature>
<dbReference type="Proteomes" id="UP000015105">
    <property type="component" value="Chromosome 6D"/>
</dbReference>
<evidence type="ECO:0000313" key="3">
    <source>
        <dbReference type="Proteomes" id="UP000015105"/>
    </source>
</evidence>
<evidence type="ECO:0000313" key="2">
    <source>
        <dbReference type="EnsemblPlants" id="AET6Gv20956800.4"/>
    </source>
</evidence>
<protein>
    <submittedName>
        <fullName evidence="2">Uncharacterized protein</fullName>
    </submittedName>
</protein>
<feature type="signal peptide" evidence="1">
    <location>
        <begin position="1"/>
        <end position="21"/>
    </location>
</feature>
<reference evidence="2" key="4">
    <citation type="submission" date="2019-03" db="UniProtKB">
        <authorList>
            <consortium name="EnsemblPlants"/>
        </authorList>
    </citation>
    <scope>IDENTIFICATION</scope>
</reference>
<dbReference type="AlphaFoldDB" id="A0A453Q2Z2"/>
<proteinExistence type="predicted"/>
<sequence>MLSAVPMSMLMVLCAQGLAKATTVAPTSTSLLPNLLLHLRRSSLLNVPMMAQRCACAALCVCCLQALAEQVRCMYCEYHGSRIVHPTRVSFRGRNIEFEKMLCGEGVYSKSFTNNGIIAHSREASDCVGAVVDDCIYDVYRRDDTPIKAEDFVRMSDANVVFD</sequence>
<organism evidence="2 3">
    <name type="scientific">Aegilops tauschii subsp. strangulata</name>
    <name type="common">Goatgrass</name>
    <dbReference type="NCBI Taxonomy" id="200361"/>
    <lineage>
        <taxon>Eukaryota</taxon>
        <taxon>Viridiplantae</taxon>
        <taxon>Streptophyta</taxon>
        <taxon>Embryophyta</taxon>
        <taxon>Tracheophyta</taxon>
        <taxon>Spermatophyta</taxon>
        <taxon>Magnoliopsida</taxon>
        <taxon>Liliopsida</taxon>
        <taxon>Poales</taxon>
        <taxon>Poaceae</taxon>
        <taxon>BOP clade</taxon>
        <taxon>Pooideae</taxon>
        <taxon>Triticodae</taxon>
        <taxon>Triticeae</taxon>
        <taxon>Triticinae</taxon>
        <taxon>Aegilops</taxon>
    </lineage>
</organism>
<evidence type="ECO:0000256" key="1">
    <source>
        <dbReference type="SAM" id="SignalP"/>
    </source>
</evidence>
<reference evidence="3" key="2">
    <citation type="journal article" date="2017" name="Nat. Plants">
        <title>The Aegilops tauschii genome reveals multiple impacts of transposons.</title>
        <authorList>
            <person name="Zhao G."/>
            <person name="Zou C."/>
            <person name="Li K."/>
            <person name="Wang K."/>
            <person name="Li T."/>
            <person name="Gao L."/>
            <person name="Zhang X."/>
            <person name="Wang H."/>
            <person name="Yang Z."/>
            <person name="Liu X."/>
            <person name="Jiang W."/>
            <person name="Mao L."/>
            <person name="Kong X."/>
            <person name="Jiao Y."/>
            <person name="Jia J."/>
        </authorList>
    </citation>
    <scope>NUCLEOTIDE SEQUENCE [LARGE SCALE GENOMIC DNA]</scope>
    <source>
        <strain evidence="3">cv. AL8/78</strain>
    </source>
</reference>
<dbReference type="PANTHER" id="PTHR33120">
    <property type="entry name" value="EXPRESSED PROTEIN-RELATED"/>
    <property type="match status" value="1"/>
</dbReference>
<keyword evidence="1" id="KW-0732">Signal</keyword>
<reference evidence="2" key="5">
    <citation type="journal article" date="2021" name="G3 (Bethesda)">
        <title>Aegilops tauschii genome assembly Aet v5.0 features greater sequence contiguity and improved annotation.</title>
        <authorList>
            <person name="Wang L."/>
            <person name="Zhu T."/>
            <person name="Rodriguez J.C."/>
            <person name="Deal K.R."/>
            <person name="Dubcovsky J."/>
            <person name="McGuire P.E."/>
            <person name="Lux T."/>
            <person name="Spannagl M."/>
            <person name="Mayer K.F.X."/>
            <person name="Baldrich P."/>
            <person name="Meyers B.C."/>
            <person name="Huo N."/>
            <person name="Gu Y.Q."/>
            <person name="Zhou H."/>
            <person name="Devos K.M."/>
            <person name="Bennetzen J.L."/>
            <person name="Unver T."/>
            <person name="Budak H."/>
            <person name="Gulick P.J."/>
            <person name="Galiba G."/>
            <person name="Kalapos B."/>
            <person name="Nelson D.R."/>
            <person name="Li P."/>
            <person name="You F.M."/>
            <person name="Luo M.C."/>
            <person name="Dvorak J."/>
        </authorList>
    </citation>
    <scope>NUCLEOTIDE SEQUENCE [LARGE SCALE GENOMIC DNA]</scope>
    <source>
        <strain evidence="2">cv. AL8/78</strain>
    </source>
</reference>
<reference evidence="2" key="3">
    <citation type="journal article" date="2017" name="Nature">
        <title>Genome sequence of the progenitor of the wheat D genome Aegilops tauschii.</title>
        <authorList>
            <person name="Luo M.C."/>
            <person name="Gu Y.Q."/>
            <person name="Puiu D."/>
            <person name="Wang H."/>
            <person name="Twardziok S.O."/>
            <person name="Deal K.R."/>
            <person name="Huo N."/>
            <person name="Zhu T."/>
            <person name="Wang L."/>
            <person name="Wang Y."/>
            <person name="McGuire P.E."/>
            <person name="Liu S."/>
            <person name="Long H."/>
            <person name="Ramasamy R.K."/>
            <person name="Rodriguez J.C."/>
            <person name="Van S.L."/>
            <person name="Yuan L."/>
            <person name="Wang Z."/>
            <person name="Xia Z."/>
            <person name="Xiao L."/>
            <person name="Anderson O.D."/>
            <person name="Ouyang S."/>
            <person name="Liang Y."/>
            <person name="Zimin A.V."/>
            <person name="Pertea G."/>
            <person name="Qi P."/>
            <person name="Bennetzen J.L."/>
            <person name="Dai X."/>
            <person name="Dawson M.W."/>
            <person name="Muller H.G."/>
            <person name="Kugler K."/>
            <person name="Rivarola-Duarte L."/>
            <person name="Spannagl M."/>
            <person name="Mayer K.F.X."/>
            <person name="Lu F.H."/>
            <person name="Bevan M.W."/>
            <person name="Leroy P."/>
            <person name="Li P."/>
            <person name="You F.M."/>
            <person name="Sun Q."/>
            <person name="Liu Z."/>
            <person name="Lyons E."/>
            <person name="Wicker T."/>
            <person name="Salzberg S.L."/>
            <person name="Devos K.M."/>
            <person name="Dvorak J."/>
        </authorList>
    </citation>
    <scope>NUCLEOTIDE SEQUENCE [LARGE SCALE GENOMIC DNA]</scope>
    <source>
        <strain evidence="2">cv. AL8/78</strain>
    </source>
</reference>